<organism evidence="4 5">
    <name type="scientific">Candidatus Methylopumilus turicensis</name>
    <dbReference type="NCBI Taxonomy" id="1581680"/>
    <lineage>
        <taxon>Bacteria</taxon>
        <taxon>Pseudomonadati</taxon>
        <taxon>Pseudomonadota</taxon>
        <taxon>Betaproteobacteria</taxon>
        <taxon>Nitrosomonadales</taxon>
        <taxon>Methylophilaceae</taxon>
        <taxon>Candidatus Methylopumilus</taxon>
    </lineage>
</organism>
<keyword evidence="2" id="KW-1133">Transmembrane helix</keyword>
<dbReference type="RefSeq" id="WP_045750981.1">
    <property type="nucleotide sequence ID" value="NZ_LN794158.1"/>
</dbReference>
<dbReference type="STRING" id="1581680.BN1209_0712"/>
<name>A0A0B7ITZ1_9PROT</name>
<sequence>MIKKSLIWSYRAACIALGTLVFLGVLSIIGLRFFVLPHIDDYKPKIVQSISEVLGQKVVIGNIYANWDGLNPHISVFNVDIYDQQNRVALSLTHIEGSLSWTSILLLEPRLASFSIYQPELTIRREKDGTVYVAGVSMNGPSKPAFPNWLLSQAKVNVIDANIVWQDDMRGAPALNLDKLNLQLENPAWDGFRGRHAFSLRATPSAGTSKPIDIRGKVFGHDVAKLDQWHGTLYAKIEGTDIAAWRNWLDYPFDLREGKGAAQLWLEFADSQIESLSTVLALDKVVTRLPYNGVENSFNHLAGFLKWIRHADGQEIQGESIKIVTADDLNMRSGKFSIRERGLQQEKTVHGDVLLDEIQLETLNKLTPYFTLPSNITQTLNETAPLGKLSNLHLSWLSKGETLPKYALSADFSGLSVLPYATYDLPGFTNLSGKVALDQSQGKLTLNTTSAALNFAPVLRWPLPADKLTGEIDWQLKDKNIAIAVKRLALKNPHLDAEVDASFNSDGAQKHFLDLTGHVNKVDLQYGRFYYPSVINQDTVAWLDKSILSGKGEDVNVRIKGDLKDYPFDQGKKGIFKVTANLKDAVLDYTDGWPKVEGIQLAMLFEGKRMELNANAGHLFGNEIKKAKITIPDLEADENVLDIVGELQSPMNEGVKFINASPIAKLAGGFTESLKTSGAGKLTLNLHIPLNHSDATKVKGIYAITNGSMLSDSIPELTKLNGTVEFTESSINANNVNTFAYGAPAVFSINTDKSHAIQIAAHGRLTDAGFRKSFEHLLPSTISGSTEWVARAKIQNNQSEVTIHSSLVGLSSKLPAPLGKTMTEAMPLLIEKKPINETQDAIKISLGKSMSAKLIRTSQNGMTTIERGDIGINVAPDISPQKGLSLRAKLDSLDIDEWLAQMDKSTASSANNSANSNITLNRIELTTQHLDIFDRRINALKMSARLADNAWIMNLKSDEVTGDLKWNKDGNGKISGNLANLIFPSPTPDALKSSTHVAAKQLNLKYPALDIVADNFEIGKKKFGRLELQAKEQLGNWGIDKLRMTSADGVINANGEWNNWKNRPNTKLRFNWEINDMGKALKRLDIGDVIKGGSAEITGQLKWAGSPHEFDIPNLSGNLHLDAKKGQILQVEPGVGRLFSVLSLQNLPRRLTLDFKDLFSSGFTFDKINADVNIERGVMYSDNFKMEGPTAQVEIKGETDLDKETQHLYVKVKPFISDTLSLAAFAGGPAVGAAAYIAQKILKDPLNKIAESQYEIVGTWSNPQEKGQDKASPKDSKSPSQTPAPTPLGM</sequence>
<evidence type="ECO:0000256" key="1">
    <source>
        <dbReference type="SAM" id="MobiDB-lite"/>
    </source>
</evidence>
<gene>
    <name evidence="4" type="ORF">BN1209_0712</name>
</gene>
<keyword evidence="2" id="KW-0472">Membrane</keyword>
<dbReference type="Proteomes" id="UP000056322">
    <property type="component" value="Chromosome 1"/>
</dbReference>
<evidence type="ECO:0000313" key="4">
    <source>
        <dbReference type="EMBL" id="CEN55755.1"/>
    </source>
</evidence>
<dbReference type="HOGENOM" id="CLU_003522_4_0_4"/>
<feature type="compositionally biased region" description="Basic and acidic residues" evidence="1">
    <location>
        <begin position="1266"/>
        <end position="1277"/>
    </location>
</feature>
<dbReference type="PANTHER" id="PTHR38690">
    <property type="entry name" value="PROTEASE-RELATED"/>
    <property type="match status" value="1"/>
</dbReference>
<keyword evidence="5" id="KW-1185">Reference proteome</keyword>
<dbReference type="KEGG" id="mbac:BN1209_0712"/>
<evidence type="ECO:0000259" key="3">
    <source>
        <dbReference type="Pfam" id="PF13116"/>
    </source>
</evidence>
<dbReference type="Pfam" id="PF13116">
    <property type="entry name" value="YhdP"/>
    <property type="match status" value="1"/>
</dbReference>
<dbReference type="NCBIfam" id="TIGR02099">
    <property type="entry name" value="YhdP family protein"/>
    <property type="match status" value="1"/>
</dbReference>
<dbReference type="InterPro" id="IPR025263">
    <property type="entry name" value="YhdP_central"/>
</dbReference>
<protein>
    <recommendedName>
        <fullName evidence="3">YhdP central domain-containing protein</fullName>
    </recommendedName>
</protein>
<evidence type="ECO:0000256" key="2">
    <source>
        <dbReference type="SAM" id="Phobius"/>
    </source>
</evidence>
<feature type="domain" description="YhdP central" evidence="3">
    <location>
        <begin position="11"/>
        <end position="1264"/>
    </location>
</feature>
<proteinExistence type="predicted"/>
<dbReference type="PANTHER" id="PTHR38690:SF1">
    <property type="entry name" value="PROTEASE"/>
    <property type="match status" value="1"/>
</dbReference>
<keyword evidence="2" id="KW-0812">Transmembrane</keyword>
<dbReference type="InterPro" id="IPR011836">
    <property type="entry name" value="YhdP"/>
</dbReference>
<accession>A0A0B7ITZ1</accession>
<dbReference type="EMBL" id="LN794158">
    <property type="protein sequence ID" value="CEN55755.1"/>
    <property type="molecule type" value="Genomic_DNA"/>
</dbReference>
<evidence type="ECO:0000313" key="5">
    <source>
        <dbReference type="Proteomes" id="UP000056322"/>
    </source>
</evidence>
<dbReference type="OrthoDB" id="8521382at2"/>
<feature type="region of interest" description="Disordered" evidence="1">
    <location>
        <begin position="1257"/>
        <end position="1290"/>
    </location>
</feature>
<reference evidence="5" key="1">
    <citation type="submission" date="2014-12" db="EMBL/GenBank/DDBJ databases">
        <authorList>
            <person name="Salcher M.M."/>
        </authorList>
    </citation>
    <scope>NUCLEOTIDE SEQUENCE [LARGE SCALE GENOMIC DNA]</scope>
    <source>
        <strain evidence="5">MMS-10A-171</strain>
    </source>
</reference>
<feature type="transmembrane region" description="Helical" evidence="2">
    <location>
        <begin position="12"/>
        <end position="35"/>
    </location>
</feature>